<dbReference type="GO" id="GO:0051536">
    <property type="term" value="F:iron-sulfur cluster binding"/>
    <property type="evidence" value="ECO:0007669"/>
    <property type="project" value="UniProtKB-KW"/>
</dbReference>
<dbReference type="InterPro" id="IPR036188">
    <property type="entry name" value="FAD/NAD-bd_sf"/>
</dbReference>
<dbReference type="CDD" id="cd02930">
    <property type="entry name" value="DCR_FMN"/>
    <property type="match status" value="1"/>
</dbReference>
<dbReference type="GO" id="GO:0016491">
    <property type="term" value="F:oxidoreductase activity"/>
    <property type="evidence" value="ECO:0007669"/>
    <property type="project" value="UniProtKB-KW"/>
</dbReference>
<evidence type="ECO:0000256" key="9">
    <source>
        <dbReference type="ARBA" id="ARBA00023014"/>
    </source>
</evidence>
<evidence type="ECO:0000313" key="12">
    <source>
        <dbReference type="EMBL" id="QRV32976.1"/>
    </source>
</evidence>
<accession>A0ABD7CRK6</accession>
<keyword evidence="8" id="KW-0408">Iron</keyword>
<dbReference type="InterPro" id="IPR051793">
    <property type="entry name" value="NADH:flavin_oxidoreductase"/>
</dbReference>
<dbReference type="EMBL" id="CP070245">
    <property type="protein sequence ID" value="QRV32976.1"/>
    <property type="molecule type" value="Genomic_DNA"/>
</dbReference>
<dbReference type="InterPro" id="IPR001155">
    <property type="entry name" value="OxRdtase_FMN_N"/>
</dbReference>
<dbReference type="SUPFAM" id="SSF51905">
    <property type="entry name" value="FAD/NAD(P)-binding domain"/>
    <property type="match status" value="1"/>
</dbReference>
<organism evidence="12 13">
    <name type="scientific">Streptomyces californicus</name>
    <dbReference type="NCBI Taxonomy" id="67351"/>
    <lineage>
        <taxon>Bacteria</taxon>
        <taxon>Bacillati</taxon>
        <taxon>Actinomycetota</taxon>
        <taxon>Actinomycetes</taxon>
        <taxon>Kitasatosporales</taxon>
        <taxon>Streptomycetaceae</taxon>
        <taxon>Streptomyces</taxon>
    </lineage>
</organism>
<evidence type="ECO:0000259" key="10">
    <source>
        <dbReference type="Pfam" id="PF00724"/>
    </source>
</evidence>
<evidence type="ECO:0000259" key="11">
    <source>
        <dbReference type="Pfam" id="PF07992"/>
    </source>
</evidence>
<keyword evidence="4" id="KW-0285">Flavoprotein</keyword>
<dbReference type="FunFam" id="3.20.20.70:FF:000082">
    <property type="entry name" value="NADPH-dependent 2,4-dienoyl-CoA reductase"/>
    <property type="match status" value="1"/>
</dbReference>
<dbReference type="SUPFAM" id="SSF51395">
    <property type="entry name" value="FMN-linked oxidoreductases"/>
    <property type="match status" value="1"/>
</dbReference>
<feature type="domain" description="NADH:flavin oxidoreductase/NADH oxidase N-terminal" evidence="10">
    <location>
        <begin position="11"/>
        <end position="335"/>
    </location>
</feature>
<dbReference type="InterPro" id="IPR023753">
    <property type="entry name" value="FAD/NAD-binding_dom"/>
</dbReference>
<keyword evidence="7" id="KW-0560">Oxidoreductase</keyword>
<evidence type="ECO:0000256" key="4">
    <source>
        <dbReference type="ARBA" id="ARBA00022630"/>
    </source>
</evidence>
<evidence type="ECO:0000256" key="8">
    <source>
        <dbReference type="ARBA" id="ARBA00023004"/>
    </source>
</evidence>
<dbReference type="Pfam" id="PF07992">
    <property type="entry name" value="Pyr_redox_2"/>
    <property type="match status" value="1"/>
</dbReference>
<dbReference type="Pfam" id="PF00724">
    <property type="entry name" value="Oxidored_FMN"/>
    <property type="match status" value="1"/>
</dbReference>
<reference evidence="12 13" key="1">
    <citation type="submission" date="2021-02" db="EMBL/GenBank/DDBJ databases">
        <title>FDA dAtabase for Regulatory Grade micrObial Sequences (FDA-ARGOS): Supporting development and validation of Infectious Disease Dx tests.</title>
        <authorList>
            <person name="Sproer C."/>
            <person name="Gronow S."/>
            <person name="Severitt S."/>
            <person name="Schroder I."/>
            <person name="Tallon L."/>
            <person name="Sadzewicz L."/>
            <person name="Zhao X."/>
            <person name="Boylan J."/>
            <person name="Ott S."/>
            <person name="Bowen H."/>
            <person name="Vavikolanu K."/>
            <person name="Mehta A."/>
            <person name="Aluvathingal J."/>
            <person name="Nadendla S."/>
            <person name="Lowell S."/>
            <person name="Myers T."/>
            <person name="Yan Y."/>
            <person name="Sichtig H."/>
        </authorList>
    </citation>
    <scope>NUCLEOTIDE SEQUENCE [LARGE SCALE GENOMIC DNA]</scope>
    <source>
        <strain evidence="12 13">FDAARGOS_1212</strain>
    </source>
</reference>
<dbReference type="Gene3D" id="3.50.50.60">
    <property type="entry name" value="FAD/NAD(P)-binding domain"/>
    <property type="match status" value="1"/>
</dbReference>
<evidence type="ECO:0000256" key="5">
    <source>
        <dbReference type="ARBA" id="ARBA00022643"/>
    </source>
</evidence>
<sequence>MSAPLSPYPNLLSPLDLGFTTLPNRVLMGSMHIGLEEAERGFERMAAFYAERARGGVGLIVTGGIAPSERACSFPGGAKMTTEAEAEQHREITSAVHAAGGRIAMQILHFGRYAHHPDLVAPSALKAPISGFTPNALTDEQVEETVEEFVRAAELARHAGYDGVEIMGSEGYLINEFIVSATNHRTDRWGGGYENRIRFPVEIVRRVRERVGPDFILIYRLSMLDLVPGGSTLEEVVTLAKEIEAAGATIINTGIGWHEARIPTIATSVPRAAFTWVTEKVRGAVSVPLVTSNRINTPEVAEEVLASGRADMVSMARPFLADPEFVAKAAADRADAINTCIGCNQACLDHIFSLRITSCLVNPRACHETELVLSPTRTRKRVAVVGAGPAGLACAVTAAERGHAVTLFDAADAIGGQLNVARRVPGKKEFDETLRYFRTRLAELAVELRLSTRADAGTLAGFDEIVLATGVEPRTPAIPGTDRPNVVSYLDVLRDGAPVGDRVAIVGAGGIGFDVAEFLTDGGEAASLDADTFFRQWGVDTAYADRGGLRAPERPKPPRAVHLVQRKTTKVGAGLGKTTGWIHRTELRHRGVEMIAGASYDLIDDDGLHLTVDGERRVLPVDTVVLCAGQEPRRELYEELRAGSVPVHLIGGADVAAELDAKRAIRQGTELAAAL</sequence>
<gene>
    <name evidence="12" type="ORF">I6J42_02240</name>
</gene>
<dbReference type="Gene3D" id="3.20.20.70">
    <property type="entry name" value="Aldolase class I"/>
    <property type="match status" value="1"/>
</dbReference>
<evidence type="ECO:0000256" key="2">
    <source>
        <dbReference type="ARBA" id="ARBA00001966"/>
    </source>
</evidence>
<dbReference type="PRINTS" id="PR00368">
    <property type="entry name" value="FADPNR"/>
</dbReference>
<evidence type="ECO:0000256" key="1">
    <source>
        <dbReference type="ARBA" id="ARBA00001917"/>
    </source>
</evidence>
<evidence type="ECO:0000256" key="7">
    <source>
        <dbReference type="ARBA" id="ARBA00023002"/>
    </source>
</evidence>
<dbReference type="GO" id="GO:0046872">
    <property type="term" value="F:metal ion binding"/>
    <property type="evidence" value="ECO:0007669"/>
    <property type="project" value="UniProtKB-KW"/>
</dbReference>
<evidence type="ECO:0000256" key="6">
    <source>
        <dbReference type="ARBA" id="ARBA00022723"/>
    </source>
</evidence>
<comment type="cofactor">
    <cofactor evidence="1">
        <name>FMN</name>
        <dbReference type="ChEBI" id="CHEBI:58210"/>
    </cofactor>
</comment>
<dbReference type="PRINTS" id="PR00411">
    <property type="entry name" value="PNDRDTASEI"/>
</dbReference>
<dbReference type="SUPFAM" id="SSF51971">
    <property type="entry name" value="Nucleotide-binding domain"/>
    <property type="match status" value="1"/>
</dbReference>
<dbReference type="PANTHER" id="PTHR42917">
    <property type="entry name" value="2,4-DIENOYL-COA REDUCTASE"/>
    <property type="match status" value="1"/>
</dbReference>
<keyword evidence="9" id="KW-0411">Iron-sulfur</keyword>
<evidence type="ECO:0000256" key="3">
    <source>
        <dbReference type="ARBA" id="ARBA00011048"/>
    </source>
</evidence>
<name>A0ABD7CRK6_9ACTN</name>
<protein>
    <submittedName>
        <fullName evidence="12">NADPH-dependent 2,4-dienoyl-CoA reductase</fullName>
    </submittedName>
</protein>
<comment type="similarity">
    <text evidence="3">In the N-terminal section; belongs to the NADH:flavin oxidoreductase/NADH oxidase family.</text>
</comment>
<dbReference type="Gene3D" id="3.40.50.720">
    <property type="entry name" value="NAD(P)-binding Rossmann-like Domain"/>
    <property type="match status" value="1"/>
</dbReference>
<dbReference type="InterPro" id="IPR013785">
    <property type="entry name" value="Aldolase_TIM"/>
</dbReference>
<dbReference type="PANTHER" id="PTHR42917:SF2">
    <property type="entry name" value="2,4-DIENOYL-COA REDUCTASE [(2E)-ENOYL-COA-PRODUCING]"/>
    <property type="match status" value="1"/>
</dbReference>
<keyword evidence="5" id="KW-0288">FMN</keyword>
<comment type="cofactor">
    <cofactor evidence="2">
        <name>[4Fe-4S] cluster</name>
        <dbReference type="ChEBI" id="CHEBI:49883"/>
    </cofactor>
</comment>
<dbReference type="Proteomes" id="UP000623926">
    <property type="component" value="Chromosome"/>
</dbReference>
<proteinExistence type="inferred from homology"/>
<keyword evidence="6" id="KW-0479">Metal-binding</keyword>
<dbReference type="AlphaFoldDB" id="A0ABD7CRK6"/>
<feature type="domain" description="FAD/NAD(P)-binding" evidence="11">
    <location>
        <begin position="381"/>
        <end position="640"/>
    </location>
</feature>
<evidence type="ECO:0000313" key="13">
    <source>
        <dbReference type="Proteomes" id="UP000623926"/>
    </source>
</evidence>